<dbReference type="RefSeq" id="WP_311659923.1">
    <property type="nucleotide sequence ID" value="NZ_JAVRHY010000015.1"/>
</dbReference>
<dbReference type="Proteomes" id="UP001259982">
    <property type="component" value="Unassembled WGS sequence"/>
</dbReference>
<keyword evidence="4" id="KW-1185">Reference proteome</keyword>
<feature type="compositionally biased region" description="Basic and acidic residues" evidence="1">
    <location>
        <begin position="42"/>
        <end position="77"/>
    </location>
</feature>
<evidence type="ECO:0000313" key="3">
    <source>
        <dbReference type="EMBL" id="MDT0619470.1"/>
    </source>
</evidence>
<keyword evidence="2" id="KW-0732">Signal</keyword>
<dbReference type="EMBL" id="JAVRHY010000015">
    <property type="protein sequence ID" value="MDT0619470.1"/>
    <property type="molecule type" value="Genomic_DNA"/>
</dbReference>
<accession>A0ABU3BBK5</accession>
<protein>
    <submittedName>
        <fullName evidence="3">Uncharacterized protein</fullName>
    </submittedName>
</protein>
<name>A0ABU3BBK5_9GAMM</name>
<reference evidence="3 4" key="1">
    <citation type="submission" date="2023-09" db="EMBL/GenBank/DDBJ databases">
        <authorList>
            <person name="Rey-Velasco X."/>
        </authorList>
    </citation>
    <scope>NUCLEOTIDE SEQUENCE [LARGE SCALE GENOMIC DNA]</scope>
    <source>
        <strain evidence="3 4">P385</strain>
    </source>
</reference>
<sequence length="90" mass="9710">MFKQQHAIKTTIATLLFGSALTLSPAWAGDRDKETEMPASEHQAEATKGVTDKAEGAERSEGERSTGEMPASEHQEDVVEDAEKDDSGAY</sequence>
<feature type="signal peptide" evidence="2">
    <location>
        <begin position="1"/>
        <end position="28"/>
    </location>
</feature>
<proteinExistence type="predicted"/>
<evidence type="ECO:0000313" key="4">
    <source>
        <dbReference type="Proteomes" id="UP001259982"/>
    </source>
</evidence>
<evidence type="ECO:0000256" key="1">
    <source>
        <dbReference type="SAM" id="MobiDB-lite"/>
    </source>
</evidence>
<gene>
    <name evidence="3" type="ORF">RM531_13410</name>
</gene>
<feature type="chain" id="PRO_5045766363" evidence="2">
    <location>
        <begin position="29"/>
        <end position="90"/>
    </location>
</feature>
<feature type="region of interest" description="Disordered" evidence="1">
    <location>
        <begin position="28"/>
        <end position="90"/>
    </location>
</feature>
<evidence type="ECO:0000256" key="2">
    <source>
        <dbReference type="SAM" id="SignalP"/>
    </source>
</evidence>
<organism evidence="3 4">
    <name type="scientific">Spectribacter acetivorans</name>
    <dbReference type="NCBI Taxonomy" id="3075603"/>
    <lineage>
        <taxon>Bacteria</taxon>
        <taxon>Pseudomonadati</taxon>
        <taxon>Pseudomonadota</taxon>
        <taxon>Gammaproteobacteria</taxon>
        <taxon>Salinisphaerales</taxon>
        <taxon>Salinisphaeraceae</taxon>
        <taxon>Spectribacter</taxon>
    </lineage>
</organism>
<comment type="caution">
    <text evidence="3">The sequence shown here is derived from an EMBL/GenBank/DDBJ whole genome shotgun (WGS) entry which is preliminary data.</text>
</comment>